<dbReference type="EMBL" id="JAUYVI010000016">
    <property type="protein sequence ID" value="MDQ7251670.1"/>
    <property type="molecule type" value="Genomic_DNA"/>
</dbReference>
<keyword evidence="2" id="KW-1185">Reference proteome</keyword>
<proteinExistence type="predicted"/>
<organism evidence="1 2">
    <name type="scientific">Dongia sedimenti</name>
    <dbReference type="NCBI Taxonomy" id="3064282"/>
    <lineage>
        <taxon>Bacteria</taxon>
        <taxon>Pseudomonadati</taxon>
        <taxon>Pseudomonadota</taxon>
        <taxon>Alphaproteobacteria</taxon>
        <taxon>Rhodospirillales</taxon>
        <taxon>Dongiaceae</taxon>
        <taxon>Dongia</taxon>
    </lineage>
</organism>
<gene>
    <name evidence="1" type="ORF">Q8A70_28545</name>
</gene>
<dbReference type="Proteomes" id="UP001230156">
    <property type="component" value="Unassembled WGS sequence"/>
</dbReference>
<evidence type="ECO:0000313" key="1">
    <source>
        <dbReference type="EMBL" id="MDQ7251670.1"/>
    </source>
</evidence>
<protein>
    <recommendedName>
        <fullName evidence="3">Restriction endonuclease</fullName>
    </recommendedName>
</protein>
<accession>A0ABU0YWZ2</accession>
<evidence type="ECO:0000313" key="2">
    <source>
        <dbReference type="Proteomes" id="UP001230156"/>
    </source>
</evidence>
<evidence type="ECO:0008006" key="3">
    <source>
        <dbReference type="Google" id="ProtNLM"/>
    </source>
</evidence>
<comment type="caution">
    <text evidence="1">The sequence shown here is derived from an EMBL/GenBank/DDBJ whole genome shotgun (WGS) entry which is preliminary data.</text>
</comment>
<dbReference type="RefSeq" id="WP_379962241.1">
    <property type="nucleotide sequence ID" value="NZ_JAUYVI010000016.1"/>
</dbReference>
<sequence>MTEMERDIFESTATSAICKGLVQAIDDYAALFEIGSEDVTPKEDQIKCAIYSAAIGLGLLVHVEGARGRNQGRLDLKLISRSGEPRKAAVIEIKKAWAGQPRRRGEGWNNYGQRETWVKDIANLQNIKDPIVVARYFALGFSYQTGHDAGVRREIEELTSMPCVSEVARSERAIPIGTSSGLNWMDFFLFSVAPAPLIQPAP</sequence>
<reference evidence="2" key="1">
    <citation type="submission" date="2023-08" db="EMBL/GenBank/DDBJ databases">
        <title>Rhodospirillaceae gen. nov., a novel taxon isolated from the Yangtze River Yuezi River estuary sludge.</title>
        <authorList>
            <person name="Ruan L."/>
        </authorList>
    </citation>
    <scope>NUCLEOTIDE SEQUENCE [LARGE SCALE GENOMIC DNA]</scope>
    <source>
        <strain evidence="2">R-7</strain>
    </source>
</reference>
<name>A0ABU0YWZ2_9PROT</name>